<dbReference type="GO" id="GO:0008448">
    <property type="term" value="F:N-acetylglucosamine-6-phosphate deacetylase activity"/>
    <property type="evidence" value="ECO:0007669"/>
    <property type="project" value="TreeGrafter"/>
</dbReference>
<evidence type="ECO:0000256" key="1">
    <source>
        <dbReference type="ARBA" id="ARBA00022801"/>
    </source>
</evidence>
<dbReference type="InterPro" id="IPR011059">
    <property type="entry name" value="Metal-dep_hydrolase_composite"/>
</dbReference>
<feature type="domain" description="Amidohydrolase-related" evidence="3">
    <location>
        <begin position="65"/>
        <end position="462"/>
    </location>
</feature>
<dbReference type="InterPro" id="IPR006680">
    <property type="entry name" value="Amidohydro-rel"/>
</dbReference>
<evidence type="ECO:0000313" key="4">
    <source>
        <dbReference type="EMBL" id="KKY18154.1"/>
    </source>
</evidence>
<organism evidence="4 5">
    <name type="scientific">Phaeomoniella chlamydospora</name>
    <name type="common">Phaeoacremonium chlamydosporum</name>
    <dbReference type="NCBI Taxonomy" id="158046"/>
    <lineage>
        <taxon>Eukaryota</taxon>
        <taxon>Fungi</taxon>
        <taxon>Dikarya</taxon>
        <taxon>Ascomycota</taxon>
        <taxon>Pezizomycotina</taxon>
        <taxon>Eurotiomycetes</taxon>
        <taxon>Chaetothyriomycetidae</taxon>
        <taxon>Phaeomoniellales</taxon>
        <taxon>Phaeomoniellaceae</taxon>
        <taxon>Phaeomoniella</taxon>
    </lineage>
</organism>
<dbReference type="PANTHER" id="PTHR11113">
    <property type="entry name" value="N-ACETYLGLUCOSAMINE-6-PHOSPHATE DEACETYLASE"/>
    <property type="match status" value="1"/>
</dbReference>
<name>A0A0G2E643_PHACM</name>
<reference evidence="4 5" key="1">
    <citation type="submission" date="2015-05" db="EMBL/GenBank/DDBJ databases">
        <title>Distinctive expansion of gene families associated with plant cell wall degradation and secondary metabolism in the genomes of grapevine trunk pathogens.</title>
        <authorList>
            <person name="Lawrence D.P."/>
            <person name="Travadon R."/>
            <person name="Rolshausen P.E."/>
            <person name="Baumgartner K."/>
        </authorList>
    </citation>
    <scope>NUCLEOTIDE SEQUENCE [LARGE SCALE GENOMIC DNA]</scope>
    <source>
        <strain evidence="4">UCRPC4</strain>
    </source>
</reference>
<dbReference type="EMBL" id="LCWF01000130">
    <property type="protein sequence ID" value="KKY18154.1"/>
    <property type="molecule type" value="Genomic_DNA"/>
</dbReference>
<dbReference type="AlphaFoldDB" id="A0A0G2E643"/>
<keyword evidence="1" id="KW-0378">Hydrolase</keyword>
<dbReference type="PANTHER" id="PTHR11113:SF14">
    <property type="entry name" value="N-ACETYLGLUCOSAMINE-6-PHOSPHATE DEACETYLASE"/>
    <property type="match status" value="1"/>
</dbReference>
<accession>A0A0G2E643</accession>
<dbReference type="FunFam" id="3.20.20.140:FF:000065">
    <property type="entry name" value="N-acetylglucosamine-6-phosphate deacetylase"/>
    <property type="match status" value="1"/>
</dbReference>
<evidence type="ECO:0000256" key="2">
    <source>
        <dbReference type="SAM" id="MobiDB-lite"/>
    </source>
</evidence>
<dbReference type="GO" id="GO:0006046">
    <property type="term" value="P:N-acetylglucosamine catabolic process"/>
    <property type="evidence" value="ECO:0007669"/>
    <property type="project" value="TreeGrafter"/>
</dbReference>
<gene>
    <name evidence="4" type="ORF">UCRPC4_g05104</name>
</gene>
<dbReference type="SUPFAM" id="SSF51556">
    <property type="entry name" value="Metallo-dependent hydrolases"/>
    <property type="match status" value="1"/>
</dbReference>
<dbReference type="Pfam" id="PF01979">
    <property type="entry name" value="Amidohydro_1"/>
    <property type="match status" value="1"/>
</dbReference>
<protein>
    <submittedName>
        <fullName evidence="4">Putative n-acetylglucosamine-6-phosphate deacetylase</fullName>
    </submittedName>
</protein>
<feature type="compositionally biased region" description="Low complexity" evidence="2">
    <location>
        <begin position="283"/>
        <end position="307"/>
    </location>
</feature>
<proteinExistence type="predicted"/>
<feature type="region of interest" description="Disordered" evidence="2">
    <location>
        <begin position="277"/>
        <end position="307"/>
    </location>
</feature>
<dbReference type="Proteomes" id="UP000053317">
    <property type="component" value="Unassembled WGS sequence"/>
</dbReference>
<evidence type="ECO:0000313" key="5">
    <source>
        <dbReference type="Proteomes" id="UP000053317"/>
    </source>
</evidence>
<keyword evidence="5" id="KW-1185">Reference proteome</keyword>
<evidence type="ECO:0000259" key="3">
    <source>
        <dbReference type="Pfam" id="PF01979"/>
    </source>
</evidence>
<dbReference type="Gene3D" id="3.20.20.140">
    <property type="entry name" value="Metal-dependent hydrolases"/>
    <property type="match status" value="1"/>
</dbReference>
<dbReference type="SUPFAM" id="SSF51338">
    <property type="entry name" value="Composite domain of metallo-dependent hydrolases"/>
    <property type="match status" value="1"/>
</dbReference>
<dbReference type="OrthoDB" id="10264777at2759"/>
<reference evidence="4 5" key="2">
    <citation type="submission" date="2015-05" db="EMBL/GenBank/DDBJ databases">
        <authorList>
            <person name="Morales-Cruz A."/>
            <person name="Amrine K.C."/>
            <person name="Cantu D."/>
        </authorList>
    </citation>
    <scope>NUCLEOTIDE SEQUENCE [LARGE SCALE GENOMIC DNA]</scope>
    <source>
        <strain evidence="4">UCRPC4</strain>
    </source>
</reference>
<dbReference type="InterPro" id="IPR032466">
    <property type="entry name" value="Metal_Hydrolase"/>
</dbReference>
<sequence length="466" mass="50085">MPSAIIDPADIRVTKFTNCFLVKGDRLVYEDLWIDATTGKILKSQEAFYGSLVTPDQTIDLQGKIVAPGFIDVQLNGAAGFNFSVPQETPEEFEAGLKKVNQHLIENGVTSYLPTVVSSLREVYHKVLPHLGPSGASRNPSNGAESLGAHVEGPFLSPSKNGIHSLDVLRVARSLSDVEEMYGKENLYPKASSKSTTATGPTTLSPARIRKITAAPELGAMSDLIPDLTSQNLIFSIGHTSATYDQALHAITQGATMITHLFNAMLPFGHRDPGIFGLLGNKSQPSSPHSSLPSSPSPRASHSSSTPSPEIFRPFFGLIADGIHLHPTTLSLAHSSHPTGTILVTDAMPLSGLPDGLYPYPNNDTLRKSGIYLTLERNGRIAGSAVSLIQCVNNFRRWTRVGVAEAVACVTRTPARMLGAEIEATKGRLEGGMDADLVVLSDSGIEVEEGLRVEGVWKFGREVFRR</sequence>
<comment type="caution">
    <text evidence="4">The sequence shown here is derived from an EMBL/GenBank/DDBJ whole genome shotgun (WGS) entry which is preliminary data.</text>
</comment>